<name>A0ABU0TCD4_9ACTN</name>
<evidence type="ECO:0000259" key="3">
    <source>
        <dbReference type="PROSITE" id="PS50240"/>
    </source>
</evidence>
<evidence type="ECO:0000256" key="1">
    <source>
        <dbReference type="ARBA" id="ARBA00023157"/>
    </source>
</evidence>
<dbReference type="EMBL" id="JAUSZI010000002">
    <property type="protein sequence ID" value="MDQ1033420.1"/>
    <property type="molecule type" value="Genomic_DNA"/>
</dbReference>
<dbReference type="Gene3D" id="2.40.10.10">
    <property type="entry name" value="Trypsin-like serine proteases"/>
    <property type="match status" value="1"/>
</dbReference>
<dbReference type="RefSeq" id="WP_307530674.1">
    <property type="nucleotide sequence ID" value="NZ_JAUSZI010000002.1"/>
</dbReference>
<dbReference type="Proteomes" id="UP001230328">
    <property type="component" value="Unassembled WGS sequence"/>
</dbReference>
<comment type="caution">
    <text evidence="4">The sequence shown here is derived from an EMBL/GenBank/DDBJ whole genome shotgun (WGS) entry which is preliminary data.</text>
</comment>
<dbReference type="PROSITE" id="PS50240">
    <property type="entry name" value="TRYPSIN_DOM"/>
    <property type="match status" value="1"/>
</dbReference>
<proteinExistence type="predicted"/>
<feature type="chain" id="PRO_5046903749" evidence="2">
    <location>
        <begin position="32"/>
        <end position="268"/>
    </location>
</feature>
<protein>
    <submittedName>
        <fullName evidence="4">Secreted trypsin-like serine protease</fullName>
    </submittedName>
</protein>
<dbReference type="PANTHER" id="PTHR24253:SF176">
    <property type="entry name" value="CORIN, ISOFORM B"/>
    <property type="match status" value="1"/>
</dbReference>
<dbReference type="InterPro" id="IPR009003">
    <property type="entry name" value="Peptidase_S1_PA"/>
</dbReference>
<evidence type="ECO:0000313" key="4">
    <source>
        <dbReference type="EMBL" id="MDQ1033420.1"/>
    </source>
</evidence>
<reference evidence="4 5" key="1">
    <citation type="submission" date="2023-07" db="EMBL/GenBank/DDBJ databases">
        <title>Comparative genomics of wheat-associated soil bacteria to identify genetic determinants of phenazine resistance.</title>
        <authorList>
            <person name="Mouncey N."/>
        </authorList>
    </citation>
    <scope>NUCLEOTIDE SEQUENCE [LARGE SCALE GENOMIC DNA]</scope>
    <source>
        <strain evidence="4 5">V2I4</strain>
    </source>
</reference>
<sequence length="268" mass="28179">MRKSVSRRAVTSLAGVCALGTVFAMAPVASAIVGGVPVPDGERPFVVQIEQQGDDGTWSHYCGGALVHSRVVATAAHCARFAEQGMVKIRLVLGRTDSSTPGGTVVTGDRFSVYSHPDFDTATNTDLGLIVLDSSVDQPRAALPLLGTQLRPGRLVRAAGWGRTDLADPNKPSRMHEVKLPVNKFDTEGGAWDKEFICAGTAESRVGPGDSGGPLFDTKASGKTVVYGLVTGDTNTCTGLFTNLADPTIWKPFRDPLASHGLGHVIPD</sequence>
<organism evidence="4 5">
    <name type="scientific">Streptomyces umbrinus</name>
    <dbReference type="NCBI Taxonomy" id="67370"/>
    <lineage>
        <taxon>Bacteria</taxon>
        <taxon>Bacillati</taxon>
        <taxon>Actinomycetota</taxon>
        <taxon>Actinomycetes</taxon>
        <taxon>Kitasatosporales</taxon>
        <taxon>Streptomycetaceae</taxon>
        <taxon>Streptomyces</taxon>
        <taxon>Streptomyces phaeochromogenes group</taxon>
    </lineage>
</organism>
<dbReference type="SMART" id="SM00020">
    <property type="entry name" value="Tryp_SPc"/>
    <property type="match status" value="1"/>
</dbReference>
<dbReference type="InterPro" id="IPR001254">
    <property type="entry name" value="Trypsin_dom"/>
</dbReference>
<evidence type="ECO:0000256" key="2">
    <source>
        <dbReference type="SAM" id="SignalP"/>
    </source>
</evidence>
<dbReference type="InterPro" id="IPR006311">
    <property type="entry name" value="TAT_signal"/>
</dbReference>
<gene>
    <name evidence="4" type="ORF">QF035_011002</name>
</gene>
<dbReference type="InterPro" id="IPR043504">
    <property type="entry name" value="Peptidase_S1_PA_chymotrypsin"/>
</dbReference>
<dbReference type="PROSITE" id="PS51318">
    <property type="entry name" value="TAT"/>
    <property type="match status" value="1"/>
</dbReference>
<dbReference type="InterPro" id="IPR001314">
    <property type="entry name" value="Peptidase_S1A"/>
</dbReference>
<keyword evidence="2" id="KW-0732">Signal</keyword>
<keyword evidence="1" id="KW-1015">Disulfide bond</keyword>
<accession>A0ABU0TCD4</accession>
<keyword evidence="5" id="KW-1185">Reference proteome</keyword>
<dbReference type="Pfam" id="PF00089">
    <property type="entry name" value="Trypsin"/>
    <property type="match status" value="1"/>
</dbReference>
<dbReference type="SUPFAM" id="SSF50494">
    <property type="entry name" value="Trypsin-like serine proteases"/>
    <property type="match status" value="1"/>
</dbReference>
<dbReference type="CDD" id="cd00190">
    <property type="entry name" value="Tryp_SPc"/>
    <property type="match status" value="1"/>
</dbReference>
<evidence type="ECO:0000313" key="5">
    <source>
        <dbReference type="Proteomes" id="UP001230328"/>
    </source>
</evidence>
<feature type="signal peptide" evidence="2">
    <location>
        <begin position="1"/>
        <end position="31"/>
    </location>
</feature>
<dbReference type="PRINTS" id="PR00722">
    <property type="entry name" value="CHYMOTRYPSIN"/>
</dbReference>
<feature type="domain" description="Peptidase S1" evidence="3">
    <location>
        <begin position="32"/>
        <end position="250"/>
    </location>
</feature>
<dbReference type="PANTHER" id="PTHR24253">
    <property type="entry name" value="TRANSMEMBRANE PROTEASE SERINE"/>
    <property type="match status" value="1"/>
</dbReference>